<protein>
    <recommendedName>
        <fullName evidence="10">Small ribosomal subunit biogenesis GTPase RsgA</fullName>
        <ecNumber evidence="10">3.6.1.-</ecNumber>
    </recommendedName>
</protein>
<feature type="binding site" evidence="10">
    <location>
        <begin position="126"/>
        <end position="129"/>
    </location>
    <ligand>
        <name>GTP</name>
        <dbReference type="ChEBI" id="CHEBI:37565"/>
    </ligand>
</feature>
<reference evidence="13 14" key="1">
    <citation type="submission" date="2024-06" db="EMBL/GenBank/DDBJ databases">
        <title>Genomic Encyclopedia of Type Strains, Phase IV (KMG-IV): sequencing the most valuable type-strain genomes for metagenomic binning, comparative biology and taxonomic classification.</title>
        <authorList>
            <person name="Goeker M."/>
        </authorList>
    </citation>
    <scope>NUCLEOTIDE SEQUENCE [LARGE SCALE GENOMIC DNA]</scope>
    <source>
        <strain evidence="13 14">DSM 29388</strain>
    </source>
</reference>
<keyword evidence="7 10" id="KW-0862">Zinc</keyword>
<evidence type="ECO:0000256" key="7">
    <source>
        <dbReference type="ARBA" id="ARBA00022833"/>
    </source>
</evidence>
<evidence type="ECO:0000256" key="3">
    <source>
        <dbReference type="ARBA" id="ARBA00022723"/>
    </source>
</evidence>
<feature type="binding site" evidence="10">
    <location>
        <position position="269"/>
    </location>
    <ligand>
        <name>Zn(2+)</name>
        <dbReference type="ChEBI" id="CHEBI:29105"/>
    </ligand>
</feature>
<feature type="domain" description="EngC GTPase" evidence="11">
    <location>
        <begin position="86"/>
        <end position="236"/>
    </location>
</feature>
<dbReference type="PROSITE" id="PS51721">
    <property type="entry name" value="G_CP"/>
    <property type="match status" value="1"/>
</dbReference>
<evidence type="ECO:0000256" key="5">
    <source>
        <dbReference type="ARBA" id="ARBA00022741"/>
    </source>
</evidence>
<feature type="binding site" evidence="10">
    <location>
        <position position="275"/>
    </location>
    <ligand>
        <name>Zn(2+)</name>
        <dbReference type="ChEBI" id="CHEBI:29105"/>
    </ligand>
</feature>
<keyword evidence="8 10" id="KW-0694">RNA-binding</keyword>
<dbReference type="InterPro" id="IPR031944">
    <property type="entry name" value="RsgA_N"/>
</dbReference>
<evidence type="ECO:0000256" key="8">
    <source>
        <dbReference type="ARBA" id="ARBA00022884"/>
    </source>
</evidence>
<name>A0ABV2LR69_9FLAO</name>
<dbReference type="SUPFAM" id="SSF52540">
    <property type="entry name" value="P-loop containing nucleoside triphosphate hydrolases"/>
    <property type="match status" value="1"/>
</dbReference>
<dbReference type="RefSeq" id="WP_354506962.1">
    <property type="nucleotide sequence ID" value="NZ_JBEPMO010000002.1"/>
</dbReference>
<keyword evidence="9 10" id="KW-0342">GTP-binding</keyword>
<dbReference type="PROSITE" id="PS50936">
    <property type="entry name" value="ENGC_GTPASE"/>
    <property type="match status" value="1"/>
</dbReference>
<dbReference type="Gene3D" id="3.40.50.300">
    <property type="entry name" value="P-loop containing nucleotide triphosphate hydrolases"/>
    <property type="match status" value="1"/>
</dbReference>
<dbReference type="InterPro" id="IPR027417">
    <property type="entry name" value="P-loop_NTPase"/>
</dbReference>
<evidence type="ECO:0000256" key="6">
    <source>
        <dbReference type="ARBA" id="ARBA00022801"/>
    </source>
</evidence>
<dbReference type="InterPro" id="IPR010914">
    <property type="entry name" value="RsgA_GTPase_dom"/>
</dbReference>
<keyword evidence="14" id="KW-1185">Reference proteome</keyword>
<keyword evidence="5 10" id="KW-0547">Nucleotide-binding</keyword>
<proteinExistence type="inferred from homology"/>
<gene>
    <name evidence="10" type="primary">rsgA</name>
    <name evidence="13" type="ORF">ABID46_000622</name>
</gene>
<dbReference type="PANTHER" id="PTHR32120:SF11">
    <property type="entry name" value="SMALL RIBOSOMAL SUBUNIT BIOGENESIS GTPASE RSGA 1, MITOCHONDRIAL-RELATED"/>
    <property type="match status" value="1"/>
</dbReference>
<dbReference type="SUPFAM" id="SSF50249">
    <property type="entry name" value="Nucleic acid-binding proteins"/>
    <property type="match status" value="1"/>
</dbReference>
<feature type="binding site" evidence="10">
    <location>
        <position position="267"/>
    </location>
    <ligand>
        <name>Zn(2+)</name>
        <dbReference type="ChEBI" id="CHEBI:29105"/>
    </ligand>
</feature>
<dbReference type="Gene3D" id="2.40.50.140">
    <property type="entry name" value="Nucleic acid-binding proteins"/>
    <property type="match status" value="1"/>
</dbReference>
<dbReference type="InterPro" id="IPR030378">
    <property type="entry name" value="G_CP_dom"/>
</dbReference>
<keyword evidence="6 10" id="KW-0378">Hydrolase</keyword>
<dbReference type="Proteomes" id="UP001549146">
    <property type="component" value="Unassembled WGS sequence"/>
</dbReference>
<accession>A0ABV2LR69</accession>
<feature type="binding site" evidence="10">
    <location>
        <begin position="180"/>
        <end position="188"/>
    </location>
    <ligand>
        <name>GTP</name>
        <dbReference type="ChEBI" id="CHEBI:37565"/>
    </ligand>
</feature>
<dbReference type="CDD" id="cd04466">
    <property type="entry name" value="S1_YloQ_GTPase"/>
    <property type="match status" value="1"/>
</dbReference>
<comment type="caution">
    <text evidence="13">The sequence shown here is derived from an EMBL/GenBank/DDBJ whole genome shotgun (WGS) entry which is preliminary data.</text>
</comment>
<dbReference type="Gene3D" id="1.10.40.50">
    <property type="entry name" value="Probable gtpase engc, domain 3"/>
    <property type="match status" value="1"/>
</dbReference>
<dbReference type="InterPro" id="IPR004881">
    <property type="entry name" value="Ribosome_biogen_GTPase_RsgA"/>
</dbReference>
<comment type="subunit">
    <text evidence="10">Monomer. Associates with 30S ribosomal subunit, binds 16S rRNA.</text>
</comment>
<keyword evidence="3 10" id="KW-0479">Metal-binding</keyword>
<feature type="domain" description="CP-type G" evidence="12">
    <location>
        <begin position="77"/>
        <end position="238"/>
    </location>
</feature>
<evidence type="ECO:0000256" key="2">
    <source>
        <dbReference type="ARBA" id="ARBA00022517"/>
    </source>
</evidence>
<dbReference type="InterPro" id="IPR012340">
    <property type="entry name" value="NA-bd_OB-fold"/>
</dbReference>
<dbReference type="GO" id="GO:0016787">
    <property type="term" value="F:hydrolase activity"/>
    <property type="evidence" value="ECO:0007669"/>
    <property type="project" value="UniProtKB-KW"/>
</dbReference>
<evidence type="ECO:0000259" key="12">
    <source>
        <dbReference type="PROSITE" id="PS51721"/>
    </source>
</evidence>
<keyword evidence="4 10" id="KW-0699">rRNA-binding</keyword>
<dbReference type="EC" id="3.6.1.-" evidence="10"/>
<evidence type="ECO:0000259" key="11">
    <source>
        <dbReference type="PROSITE" id="PS50936"/>
    </source>
</evidence>
<comment type="subcellular location">
    <subcellularLocation>
        <location evidence="10">Cytoplasm</location>
    </subcellularLocation>
</comment>
<evidence type="ECO:0000256" key="1">
    <source>
        <dbReference type="ARBA" id="ARBA00022490"/>
    </source>
</evidence>
<evidence type="ECO:0000256" key="4">
    <source>
        <dbReference type="ARBA" id="ARBA00022730"/>
    </source>
</evidence>
<sequence length="307" mass="35361">MKGRVTKSTGSWYTIREDSGKMYQARIRGKFRLSNIQHTNPIAVGDFVDFEIDKDEAAVITKIHERKNYIIRKSVNLSKKTHIIASNIDRAFLVVTVDNPKTSFGFIDRFLVTAEAYHIPVTLVFNKMDVYDEYLMEEVEFYQKTYERIGYETIQISAQTGFNIDQLKEKLKDITSLVSGHSGVGKSTLMNILNPNLQLKTSVVSDFNQKGQHTTTFAEMYEWPFGGFCIDTPGIKEFGLVEMDKYEIQNYFPEIHEIRSNCKFDNCLHLNEPKCAVQDAVEKGEISPTRYENYIGFLEEINENTFS</sequence>
<dbReference type="EMBL" id="JBEPMO010000002">
    <property type="protein sequence ID" value="MET3731063.1"/>
    <property type="molecule type" value="Genomic_DNA"/>
</dbReference>
<comment type="cofactor">
    <cofactor evidence="10">
        <name>Zn(2+)</name>
        <dbReference type="ChEBI" id="CHEBI:29105"/>
    </cofactor>
    <text evidence="10">Binds 1 zinc ion per subunit.</text>
</comment>
<dbReference type="Pfam" id="PF16745">
    <property type="entry name" value="RsgA_N"/>
    <property type="match status" value="1"/>
</dbReference>
<feature type="binding site" evidence="10">
    <location>
        <position position="262"/>
    </location>
    <ligand>
        <name>Zn(2+)</name>
        <dbReference type="ChEBI" id="CHEBI:29105"/>
    </ligand>
</feature>
<dbReference type="NCBIfam" id="TIGR00157">
    <property type="entry name" value="ribosome small subunit-dependent GTPase A"/>
    <property type="match status" value="1"/>
</dbReference>
<comment type="function">
    <text evidence="10">One of several proteins that assist in the late maturation steps of the functional core of the 30S ribosomal subunit. Helps release RbfA from mature subunits. May play a role in the assembly of ribosomal proteins into the subunit. Circularly permuted GTPase that catalyzes slow GTP hydrolysis, GTPase activity is stimulated by the 30S ribosomal subunit.</text>
</comment>
<evidence type="ECO:0000256" key="9">
    <source>
        <dbReference type="ARBA" id="ARBA00023134"/>
    </source>
</evidence>
<comment type="similarity">
    <text evidence="10">Belongs to the TRAFAC class YlqF/YawG GTPase family. RsgA subfamily.</text>
</comment>
<evidence type="ECO:0000256" key="10">
    <source>
        <dbReference type="HAMAP-Rule" id="MF_01820"/>
    </source>
</evidence>
<dbReference type="HAMAP" id="MF_01820">
    <property type="entry name" value="GTPase_RsgA"/>
    <property type="match status" value="1"/>
</dbReference>
<dbReference type="PANTHER" id="PTHR32120">
    <property type="entry name" value="SMALL RIBOSOMAL SUBUNIT BIOGENESIS GTPASE RSGA"/>
    <property type="match status" value="1"/>
</dbReference>
<dbReference type="Pfam" id="PF03193">
    <property type="entry name" value="RsgA_GTPase"/>
    <property type="match status" value="1"/>
</dbReference>
<organism evidence="13 14">
    <name type="scientific">Moheibacter stercoris</name>
    <dbReference type="NCBI Taxonomy" id="1628251"/>
    <lineage>
        <taxon>Bacteria</taxon>
        <taxon>Pseudomonadati</taxon>
        <taxon>Bacteroidota</taxon>
        <taxon>Flavobacteriia</taxon>
        <taxon>Flavobacteriales</taxon>
        <taxon>Weeksellaceae</taxon>
        <taxon>Moheibacter</taxon>
    </lineage>
</organism>
<evidence type="ECO:0000313" key="14">
    <source>
        <dbReference type="Proteomes" id="UP001549146"/>
    </source>
</evidence>
<evidence type="ECO:0000313" key="13">
    <source>
        <dbReference type="EMBL" id="MET3731063.1"/>
    </source>
</evidence>
<keyword evidence="2 10" id="KW-0690">Ribosome biogenesis</keyword>
<keyword evidence="1 10" id="KW-0963">Cytoplasm</keyword>
<dbReference type="CDD" id="cd01854">
    <property type="entry name" value="YjeQ_EngC"/>
    <property type="match status" value="1"/>
</dbReference>